<reference evidence="2" key="2">
    <citation type="submission" date="2022-01" db="EMBL/GenBank/DDBJ databases">
        <authorList>
            <person name="Yamashiro T."/>
            <person name="Shiraishi A."/>
            <person name="Satake H."/>
            <person name="Nakayama K."/>
        </authorList>
    </citation>
    <scope>NUCLEOTIDE SEQUENCE</scope>
</reference>
<dbReference type="InterPro" id="IPR013103">
    <property type="entry name" value="RVT_2"/>
</dbReference>
<reference evidence="2" key="1">
    <citation type="journal article" date="2022" name="Int. J. Mol. Sci.">
        <title>Draft Genome of Tanacetum Coccineum: Genomic Comparison of Closely Related Tanacetum-Family Plants.</title>
        <authorList>
            <person name="Yamashiro T."/>
            <person name="Shiraishi A."/>
            <person name="Nakayama K."/>
            <person name="Satake H."/>
        </authorList>
    </citation>
    <scope>NUCLEOTIDE SEQUENCE</scope>
</reference>
<proteinExistence type="predicted"/>
<evidence type="ECO:0000313" key="2">
    <source>
        <dbReference type="EMBL" id="GJT87440.1"/>
    </source>
</evidence>
<evidence type="ECO:0000313" key="3">
    <source>
        <dbReference type="Proteomes" id="UP001151760"/>
    </source>
</evidence>
<dbReference type="Pfam" id="PF07727">
    <property type="entry name" value="RVT_2"/>
    <property type="match status" value="1"/>
</dbReference>
<dbReference type="EMBL" id="BQNB010019638">
    <property type="protein sequence ID" value="GJT87440.1"/>
    <property type="molecule type" value="Genomic_DNA"/>
</dbReference>
<dbReference type="PANTHER" id="PTHR11439:SF509">
    <property type="entry name" value="RNA-DIRECTED DNA POLYMERASE"/>
    <property type="match status" value="1"/>
</dbReference>
<comment type="caution">
    <text evidence="2">The sequence shown here is derived from an EMBL/GenBank/DDBJ whole genome shotgun (WGS) entry which is preliminary data.</text>
</comment>
<organism evidence="2 3">
    <name type="scientific">Tanacetum coccineum</name>
    <dbReference type="NCBI Taxonomy" id="301880"/>
    <lineage>
        <taxon>Eukaryota</taxon>
        <taxon>Viridiplantae</taxon>
        <taxon>Streptophyta</taxon>
        <taxon>Embryophyta</taxon>
        <taxon>Tracheophyta</taxon>
        <taxon>Spermatophyta</taxon>
        <taxon>Magnoliopsida</taxon>
        <taxon>eudicotyledons</taxon>
        <taxon>Gunneridae</taxon>
        <taxon>Pentapetalae</taxon>
        <taxon>asterids</taxon>
        <taxon>campanulids</taxon>
        <taxon>Asterales</taxon>
        <taxon>Asteraceae</taxon>
        <taxon>Asteroideae</taxon>
        <taxon>Anthemideae</taxon>
        <taxon>Anthemidinae</taxon>
        <taxon>Tanacetum</taxon>
    </lineage>
</organism>
<sequence length="290" mass="33843">MDFIKHPELDDIIFGSTKKELCDEFEKLMKDKFQMSSMGELTFFLGLQVQQRKKGIFISQDKYVHEILRKFNYSDAKSASTPTDLEKPLVQDGDADDVDEHLYRFMIGSLTYLTASRPDIMFAVCACARFQVSPKTSHLLAVIVDTLKANHSGLWYLRILHWSNALTKTVLPLLQLKLNMWLLQVAVDRVSSDNRFSQSKSHLLCTHQEARDQVWKNQHDHRVLDLKLYDSCVVHSLRKQNVHIHMLVEKRYPLTPATIINMLNRKLQADHWNEMCYQLLKLITKQLKNQ</sequence>
<accession>A0ABQ5HHP9</accession>
<keyword evidence="3" id="KW-1185">Reference proteome</keyword>
<dbReference type="Proteomes" id="UP001151760">
    <property type="component" value="Unassembled WGS sequence"/>
</dbReference>
<evidence type="ECO:0000259" key="1">
    <source>
        <dbReference type="Pfam" id="PF07727"/>
    </source>
</evidence>
<name>A0ABQ5HHP9_9ASTR</name>
<feature type="domain" description="Reverse transcriptase Ty1/copia-type" evidence="1">
    <location>
        <begin position="9"/>
        <end position="83"/>
    </location>
</feature>
<gene>
    <name evidence="2" type="ORF">Tco_1069157</name>
</gene>
<protein>
    <submittedName>
        <fullName evidence="2">Uncharacterized mitochondrial protein-like protein</fullName>
    </submittedName>
</protein>
<dbReference type="PANTHER" id="PTHR11439">
    <property type="entry name" value="GAG-POL-RELATED RETROTRANSPOSON"/>
    <property type="match status" value="1"/>
</dbReference>